<dbReference type="EMBL" id="BAABRO010000007">
    <property type="protein sequence ID" value="GAA5507951.1"/>
    <property type="molecule type" value="Genomic_DNA"/>
</dbReference>
<reference evidence="1 2" key="1">
    <citation type="submission" date="2024-02" db="EMBL/GenBank/DDBJ databases">
        <title>Rhodopirellula caenicola NBRC 110016.</title>
        <authorList>
            <person name="Ichikawa N."/>
            <person name="Katano-Makiyama Y."/>
            <person name="Hidaka K."/>
        </authorList>
    </citation>
    <scope>NUCLEOTIDE SEQUENCE [LARGE SCALE GENOMIC DNA]</scope>
    <source>
        <strain evidence="1 2">NBRC 110016</strain>
    </source>
</reference>
<dbReference type="InterPro" id="IPR006311">
    <property type="entry name" value="TAT_signal"/>
</dbReference>
<proteinExistence type="predicted"/>
<dbReference type="RefSeq" id="WP_345684788.1">
    <property type="nucleotide sequence ID" value="NZ_BAABRO010000007.1"/>
</dbReference>
<dbReference type="InterPro" id="IPR011447">
    <property type="entry name" value="DUF1552"/>
</dbReference>
<evidence type="ECO:0008006" key="3">
    <source>
        <dbReference type="Google" id="ProtNLM"/>
    </source>
</evidence>
<evidence type="ECO:0000313" key="2">
    <source>
        <dbReference type="Proteomes" id="UP001416858"/>
    </source>
</evidence>
<protein>
    <recommendedName>
        <fullName evidence="3">Secreted protein containing DUF1552</fullName>
    </recommendedName>
</protein>
<evidence type="ECO:0000313" key="1">
    <source>
        <dbReference type="EMBL" id="GAA5507951.1"/>
    </source>
</evidence>
<dbReference type="Pfam" id="PF07586">
    <property type="entry name" value="HXXSHH"/>
    <property type="match status" value="1"/>
</dbReference>
<name>A0ABP9VTG4_9BACT</name>
<dbReference type="Proteomes" id="UP001416858">
    <property type="component" value="Unassembled WGS sequence"/>
</dbReference>
<sequence length="429" mass="46392">MIKQSISRRRCLAAAGATVALPFLESLSPGKTYAAGPPSLPPATAAPRLVCIGVSLSMYPGEWNPQQTGHNYVAPKLIEPLSDLRDTFTLISNADHPGVTGGHKGAPAFLSGVYKPERVGQSIVIRNQITLDQLAAKTLGANTRFQSLQLGAADVGVSDSLSWDDKGIPMPTMSDPLDIYEQLFVNDANPERTARSIKMGRSVLDLVNADAKMLHRELSKTDQACLDQYMTSVRDIETGIRRQLEWLKTPKPGVPASTDRATNYHENLDLILELTALALQTDSTRVISVALPGKGMPIEIGNTRVTDYHGQSHHGKDPDVIESLVQVERLHTQSLAKFLHRLQSTQTTEGTLLDCTQVLFGSGLGNASSHSNRDLPVLLAGGGFRHQGHIRLQEGTPLSNVFVTMLQQMGIETDSFAGSNGTVNEYITG</sequence>
<gene>
    <name evidence="1" type="ORF">Rcae01_03409</name>
</gene>
<organism evidence="1 2">
    <name type="scientific">Novipirellula caenicola</name>
    <dbReference type="NCBI Taxonomy" id="1536901"/>
    <lineage>
        <taxon>Bacteria</taxon>
        <taxon>Pseudomonadati</taxon>
        <taxon>Planctomycetota</taxon>
        <taxon>Planctomycetia</taxon>
        <taxon>Pirellulales</taxon>
        <taxon>Pirellulaceae</taxon>
        <taxon>Novipirellula</taxon>
    </lineage>
</organism>
<keyword evidence="2" id="KW-1185">Reference proteome</keyword>
<accession>A0ABP9VTG4</accession>
<comment type="caution">
    <text evidence="1">The sequence shown here is derived from an EMBL/GenBank/DDBJ whole genome shotgun (WGS) entry which is preliminary data.</text>
</comment>
<dbReference type="PROSITE" id="PS51318">
    <property type="entry name" value="TAT"/>
    <property type="match status" value="1"/>
</dbReference>